<dbReference type="GO" id="GO:0006189">
    <property type="term" value="P:'de novo' IMP biosynthetic process"/>
    <property type="evidence" value="ECO:0007669"/>
    <property type="project" value="InterPro"/>
</dbReference>
<dbReference type="AlphaFoldDB" id="U2YEH3"/>
<evidence type="ECO:0000259" key="4">
    <source>
        <dbReference type="PROSITE" id="PS51671"/>
    </source>
</evidence>
<dbReference type="InterPro" id="IPR002376">
    <property type="entry name" value="Formyl_transf_N"/>
</dbReference>
<evidence type="ECO:0000313" key="5">
    <source>
        <dbReference type="EMBL" id="GAD52206.1"/>
    </source>
</evidence>
<dbReference type="Gene3D" id="3.40.50.170">
    <property type="entry name" value="Formyl transferase, N-terminal domain"/>
    <property type="match status" value="1"/>
</dbReference>
<accession>U2YEH3</accession>
<gene>
    <name evidence="5" type="ORF">MBEHAL_0966</name>
</gene>
<keyword evidence="1" id="KW-0554">One-carbon metabolism</keyword>
<evidence type="ECO:0000313" key="6">
    <source>
        <dbReference type="Proteomes" id="UP000016986"/>
    </source>
</evidence>
<dbReference type="EMBL" id="BATA01000017">
    <property type="protein sequence ID" value="GAD52206.1"/>
    <property type="molecule type" value="Genomic_DNA"/>
</dbReference>
<dbReference type="Proteomes" id="UP000016986">
    <property type="component" value="Unassembled WGS sequence"/>
</dbReference>
<keyword evidence="2" id="KW-0378">Hydrolase</keyword>
<dbReference type="InterPro" id="IPR002912">
    <property type="entry name" value="ACT_dom"/>
</dbReference>
<dbReference type="PANTHER" id="PTHR42706:SF1">
    <property type="entry name" value="FORMYLTETRAHYDROFOLATE DEFORMYLASE 2, MITOCHONDRIAL"/>
    <property type="match status" value="1"/>
</dbReference>
<dbReference type="PRINTS" id="PR01575">
    <property type="entry name" value="FFH4HYDRLASE"/>
</dbReference>
<dbReference type="GO" id="GO:0008864">
    <property type="term" value="F:formyltetrahydrofolate deformylase activity"/>
    <property type="evidence" value="ECO:0007669"/>
    <property type="project" value="InterPro"/>
</dbReference>
<dbReference type="InterPro" id="IPR045865">
    <property type="entry name" value="ACT-like_dom_sf"/>
</dbReference>
<dbReference type="SUPFAM" id="SSF55021">
    <property type="entry name" value="ACT-like"/>
    <property type="match status" value="1"/>
</dbReference>
<protein>
    <submittedName>
        <fullName evidence="5">Formyltetrahydrofolate deformylase</fullName>
    </submittedName>
</protein>
<dbReference type="InterPro" id="IPR004810">
    <property type="entry name" value="PurU"/>
</dbReference>
<sequence length="370" mass="41097">MTVVKKASETTRCYTFVWLPVDSKTGSFSPRVTSHTLYVCVRHRSEVVAMTSEFAEITVVGGDKTGIVANVTSSLFERGINIEDIDQAVRDGVFRMTLHADISEMVCTRDTLRDTLDDIAADLGVDVTVRFPDEDVARGIALLVTKESHPVEYILERRDELDAEIRVVIGNHDDLEPIAAEHDVPFYDVGTESGKPDEDRMLDLLDEHDADCIALARYMRILSPDVVFRYEGRIINVHPSLLPAFPGAEPYRQALDAGVRIAGVTGHYVTTDLDQGPIIAQRAFDVPSDADRTDLKARGQPLEAEVLFESLRLHLNDDVAIHRGAVEFRGDESDYQLGLSPAAREANPREPTDESLETERPEPVEPNTDD</sequence>
<dbReference type="PROSITE" id="PS51671">
    <property type="entry name" value="ACT"/>
    <property type="match status" value="1"/>
</dbReference>
<dbReference type="NCBIfam" id="NF004684">
    <property type="entry name" value="PRK06027.1"/>
    <property type="match status" value="1"/>
</dbReference>
<evidence type="ECO:0000256" key="1">
    <source>
        <dbReference type="ARBA" id="ARBA00022563"/>
    </source>
</evidence>
<name>U2YEH3_9EURY</name>
<organism evidence="5 6">
    <name type="scientific">Halarchaeum acidiphilum MH1-52-1</name>
    <dbReference type="NCBI Taxonomy" id="1261545"/>
    <lineage>
        <taxon>Archaea</taxon>
        <taxon>Methanobacteriati</taxon>
        <taxon>Methanobacteriota</taxon>
        <taxon>Stenosarchaea group</taxon>
        <taxon>Halobacteria</taxon>
        <taxon>Halobacteriales</taxon>
        <taxon>Halobacteriaceae</taxon>
    </lineage>
</organism>
<feature type="region of interest" description="Disordered" evidence="3">
    <location>
        <begin position="336"/>
        <end position="370"/>
    </location>
</feature>
<feature type="domain" description="ACT" evidence="4">
    <location>
        <begin position="56"/>
        <end position="134"/>
    </location>
</feature>
<comment type="caution">
    <text evidence="5">The sequence shown here is derived from an EMBL/GenBank/DDBJ whole genome shotgun (WGS) entry which is preliminary data.</text>
</comment>
<feature type="compositionally biased region" description="Basic and acidic residues" evidence="3">
    <location>
        <begin position="346"/>
        <end position="363"/>
    </location>
</feature>
<dbReference type="eggNOG" id="arCOG02826">
    <property type="taxonomic scope" value="Archaea"/>
</dbReference>
<dbReference type="Gene3D" id="3.30.70.260">
    <property type="match status" value="1"/>
</dbReference>
<dbReference type="Pfam" id="PF13740">
    <property type="entry name" value="ACT_6"/>
    <property type="match status" value="1"/>
</dbReference>
<dbReference type="Pfam" id="PF00551">
    <property type="entry name" value="Formyl_trans_N"/>
    <property type="match status" value="1"/>
</dbReference>
<dbReference type="PANTHER" id="PTHR42706">
    <property type="entry name" value="FORMYLTETRAHYDROFOLATE DEFORMYLASE"/>
    <property type="match status" value="1"/>
</dbReference>
<reference evidence="5 6" key="1">
    <citation type="submission" date="2013-09" db="EMBL/GenBank/DDBJ databases">
        <title>Whole genome sequencing of Halarchaeum acidiphilum strain MH1-52-1.</title>
        <authorList>
            <person name="Shimane Y."/>
            <person name="Minegishi H."/>
            <person name="Nishi S."/>
            <person name="Echigo A."/>
            <person name="Shuto A."/>
            <person name="Konishi M."/>
            <person name="Ito T."/>
            <person name="Ohkuma M."/>
            <person name="Ohta Y."/>
            <person name="Nagano Y."/>
            <person name="Tsubouchi T."/>
            <person name="Mori K."/>
            <person name="Usui K."/>
            <person name="Kamekura M."/>
            <person name="Usami R."/>
            <person name="Takaki Y."/>
            <person name="Hatada Y."/>
        </authorList>
    </citation>
    <scope>NUCLEOTIDE SEQUENCE [LARGE SCALE GENOMIC DNA]</scope>
    <source>
        <strain evidence="5 6">JCM 16109</strain>
    </source>
</reference>
<evidence type="ECO:0000256" key="2">
    <source>
        <dbReference type="ARBA" id="ARBA00022801"/>
    </source>
</evidence>
<evidence type="ECO:0000256" key="3">
    <source>
        <dbReference type="SAM" id="MobiDB-lite"/>
    </source>
</evidence>
<proteinExistence type="predicted"/>
<dbReference type="SUPFAM" id="SSF53328">
    <property type="entry name" value="Formyltransferase"/>
    <property type="match status" value="1"/>
</dbReference>
<dbReference type="GO" id="GO:0006730">
    <property type="term" value="P:one-carbon metabolic process"/>
    <property type="evidence" value="ECO:0007669"/>
    <property type="project" value="UniProtKB-KW"/>
</dbReference>
<keyword evidence="6" id="KW-1185">Reference proteome</keyword>
<dbReference type="InterPro" id="IPR036477">
    <property type="entry name" value="Formyl_transf_N_sf"/>
</dbReference>